<evidence type="ECO:0000256" key="3">
    <source>
        <dbReference type="ARBA" id="ARBA00022691"/>
    </source>
</evidence>
<dbReference type="InterPro" id="IPR046341">
    <property type="entry name" value="SET_dom_sf"/>
</dbReference>
<evidence type="ECO:0000256" key="2">
    <source>
        <dbReference type="ARBA" id="ARBA00022679"/>
    </source>
</evidence>
<feature type="region of interest" description="Disordered" evidence="4">
    <location>
        <begin position="484"/>
        <end position="507"/>
    </location>
</feature>
<dbReference type="SUPFAM" id="SSF82199">
    <property type="entry name" value="SET domain"/>
    <property type="match status" value="1"/>
</dbReference>
<evidence type="ECO:0000256" key="4">
    <source>
        <dbReference type="SAM" id="MobiDB-lite"/>
    </source>
</evidence>
<evidence type="ECO:0000259" key="5">
    <source>
        <dbReference type="PROSITE" id="PS50280"/>
    </source>
</evidence>
<dbReference type="GO" id="GO:0016279">
    <property type="term" value="F:protein-lysine N-methyltransferase activity"/>
    <property type="evidence" value="ECO:0007669"/>
    <property type="project" value="UniProtKB-UniRule"/>
</dbReference>
<feature type="domain" description="SET" evidence="5">
    <location>
        <begin position="23"/>
        <end position="307"/>
    </location>
</feature>
<dbReference type="InterPro" id="IPR001214">
    <property type="entry name" value="SET_dom"/>
</dbReference>
<sequence>MTDSLVVDFVSWFSAQHGVLDTAKMGIVAFPGHGRGAIALKDIPEYHTIFSIPRGLTLSTRTSTLPTLMGEAWKEGGLDEGWVGLILCMMWEESRGADSKWSGYFSVLPEKFDTPMFWGEDDLKELQGTAVVDKVGRDDAERDYHEKLIPAVKIRPDLFPEDKLERYFSLERYHLNGSRILSRSFHVEKWPGEHTEGESDEEGANEVGEDSAMDIDPQEPSAAVPEEAVHEEAPPDEREELHAEGREDDSDDEDREDPADVAMVPMADMLNARFESENAKLFYEEHELKMVSTKPIKAGEQIWNTYGDPPNSDLLRRYGHVDMVPLRSPLSGMGNPSDVVEVRADLVVSVASKKVKYDLQERVDWWLEEADDDVFVLRTDCELPEEFVSFERLLLQSKDEWEKTAKKSKLPKPKVDKDVLTIAIDVMEARMKEYPTSIQEDEKLLEPGSVEQLSVNKKNAVVVRLGEKRILQGTLKQLRSMVAALARPSKKRGREDEKSGKGKKARK</sequence>
<dbReference type="EMBL" id="ML122327">
    <property type="protein sequence ID" value="RPD53195.1"/>
    <property type="molecule type" value="Genomic_DNA"/>
</dbReference>
<dbReference type="Gene3D" id="3.90.1410.10">
    <property type="entry name" value="set domain protein methyltransferase, domain 1"/>
    <property type="match status" value="2"/>
</dbReference>
<dbReference type="AlphaFoldDB" id="A0A5C2RRQ5"/>
<evidence type="ECO:0000313" key="7">
    <source>
        <dbReference type="Proteomes" id="UP000313359"/>
    </source>
</evidence>
<dbReference type="SUPFAM" id="SSF81822">
    <property type="entry name" value="RuBisCo LSMT C-terminal, substrate-binding domain"/>
    <property type="match status" value="1"/>
</dbReference>
<proteinExistence type="predicted"/>
<gene>
    <name evidence="6" type="ORF">L227DRAFT_513691</name>
</gene>
<dbReference type="GO" id="GO:0005634">
    <property type="term" value="C:nucleus"/>
    <property type="evidence" value="ECO:0007669"/>
    <property type="project" value="UniProtKB-SubCell"/>
</dbReference>
<keyword evidence="1" id="KW-0489">Methyltransferase</keyword>
<dbReference type="Gene3D" id="3.90.1420.10">
    <property type="entry name" value="Rubisco LSMT, substrate-binding domain"/>
    <property type="match status" value="1"/>
</dbReference>
<dbReference type="Pfam" id="PF00856">
    <property type="entry name" value="SET"/>
    <property type="match status" value="1"/>
</dbReference>
<feature type="compositionally biased region" description="Acidic residues" evidence="4">
    <location>
        <begin position="198"/>
        <end position="217"/>
    </location>
</feature>
<evidence type="ECO:0000256" key="1">
    <source>
        <dbReference type="ARBA" id="ARBA00022603"/>
    </source>
</evidence>
<name>A0A5C2RRQ5_9APHY</name>
<keyword evidence="3" id="KW-0949">S-adenosyl-L-methionine</keyword>
<dbReference type="GO" id="GO:0032259">
    <property type="term" value="P:methylation"/>
    <property type="evidence" value="ECO:0007669"/>
    <property type="project" value="UniProtKB-KW"/>
</dbReference>
<accession>A0A5C2RRQ5</accession>
<organism evidence="6 7">
    <name type="scientific">Lentinus tigrinus ALCF2SS1-6</name>
    <dbReference type="NCBI Taxonomy" id="1328759"/>
    <lineage>
        <taxon>Eukaryota</taxon>
        <taxon>Fungi</taxon>
        <taxon>Dikarya</taxon>
        <taxon>Basidiomycota</taxon>
        <taxon>Agaricomycotina</taxon>
        <taxon>Agaricomycetes</taxon>
        <taxon>Polyporales</taxon>
        <taxon>Polyporaceae</taxon>
        <taxon>Lentinus</taxon>
    </lineage>
</organism>
<feature type="compositionally biased region" description="Basic and acidic residues" evidence="4">
    <location>
        <begin position="227"/>
        <end position="245"/>
    </location>
</feature>
<dbReference type="InterPro" id="IPR050600">
    <property type="entry name" value="SETD3_SETD6_MTase"/>
</dbReference>
<dbReference type="OrthoDB" id="341421at2759"/>
<dbReference type="InterPro" id="IPR015353">
    <property type="entry name" value="Rubisco_LSMT_subst-bd"/>
</dbReference>
<dbReference type="PANTHER" id="PTHR13271">
    <property type="entry name" value="UNCHARACTERIZED PUTATIVE METHYLTRANSFERASE"/>
    <property type="match status" value="1"/>
</dbReference>
<keyword evidence="2" id="KW-0808">Transferase</keyword>
<evidence type="ECO:0000313" key="6">
    <source>
        <dbReference type="EMBL" id="RPD53195.1"/>
    </source>
</evidence>
<dbReference type="Proteomes" id="UP000313359">
    <property type="component" value="Unassembled WGS sequence"/>
</dbReference>
<feature type="region of interest" description="Disordered" evidence="4">
    <location>
        <begin position="191"/>
        <end position="257"/>
    </location>
</feature>
<protein>
    <submittedName>
        <fullName evidence="6">SET domain-containing protein</fullName>
    </submittedName>
</protein>
<dbReference type="InterPro" id="IPR036464">
    <property type="entry name" value="Rubisco_LSMT_subst-bd_sf"/>
</dbReference>
<reference evidence="6" key="1">
    <citation type="journal article" date="2018" name="Genome Biol. Evol.">
        <title>Genomics and development of Lentinus tigrinus, a white-rot wood-decaying mushroom with dimorphic fruiting bodies.</title>
        <authorList>
            <person name="Wu B."/>
            <person name="Xu Z."/>
            <person name="Knudson A."/>
            <person name="Carlson A."/>
            <person name="Chen N."/>
            <person name="Kovaka S."/>
            <person name="LaButti K."/>
            <person name="Lipzen A."/>
            <person name="Pennachio C."/>
            <person name="Riley R."/>
            <person name="Schakwitz W."/>
            <person name="Umezawa K."/>
            <person name="Ohm R.A."/>
            <person name="Grigoriev I.V."/>
            <person name="Nagy L.G."/>
            <person name="Gibbons J."/>
            <person name="Hibbett D."/>
        </authorList>
    </citation>
    <scope>NUCLEOTIDE SEQUENCE [LARGE SCALE GENOMIC DNA]</scope>
    <source>
        <strain evidence="6">ALCF2SS1-6</strain>
    </source>
</reference>
<dbReference type="Pfam" id="PF09273">
    <property type="entry name" value="Rubis-subs-bind"/>
    <property type="match status" value="1"/>
</dbReference>
<keyword evidence="7" id="KW-1185">Reference proteome</keyword>
<dbReference type="PROSITE" id="PS50280">
    <property type="entry name" value="SET"/>
    <property type="match status" value="1"/>
</dbReference>
<dbReference type="STRING" id="1328759.A0A5C2RRQ5"/>
<feature type="compositionally biased region" description="Acidic residues" evidence="4">
    <location>
        <begin position="246"/>
        <end position="257"/>
    </location>
</feature>